<gene>
    <name evidence="10" type="ORF">DNTS_021129</name>
</gene>
<feature type="chain" id="PRO_5022207905" description="Interleukin-21" evidence="9">
    <location>
        <begin position="20"/>
        <end position="145"/>
    </location>
</feature>
<evidence type="ECO:0000256" key="6">
    <source>
        <dbReference type="ARBA" id="ARBA00023157"/>
    </source>
</evidence>
<dbReference type="InterPro" id="IPR009079">
    <property type="entry name" value="4_helix_cytokine-like_core"/>
</dbReference>
<dbReference type="Gene3D" id="1.20.1250.70">
    <property type="entry name" value="Interleukin-15/Interleukin-21"/>
    <property type="match status" value="1"/>
</dbReference>
<comment type="caution">
    <text evidence="10">The sequence shown here is derived from an EMBL/GenBank/DDBJ whole genome shotgun (WGS) entry which is preliminary data.</text>
</comment>
<comment type="subcellular location">
    <subcellularLocation>
        <location evidence="1">Secreted</location>
    </subcellularLocation>
</comment>
<keyword evidence="4" id="KW-0964">Secreted</keyword>
<dbReference type="OrthoDB" id="9426569at2759"/>
<dbReference type="SUPFAM" id="SSF47266">
    <property type="entry name" value="4-helical cytokines"/>
    <property type="match status" value="1"/>
</dbReference>
<keyword evidence="3" id="KW-0202">Cytokine</keyword>
<accession>A0A553QW46</accession>
<dbReference type="EMBL" id="SRMA01025486">
    <property type="protein sequence ID" value="TRY93978.1"/>
    <property type="molecule type" value="Genomic_DNA"/>
</dbReference>
<evidence type="ECO:0000256" key="3">
    <source>
        <dbReference type="ARBA" id="ARBA00022514"/>
    </source>
</evidence>
<evidence type="ECO:0000256" key="4">
    <source>
        <dbReference type="ARBA" id="ARBA00022525"/>
    </source>
</evidence>
<keyword evidence="5 9" id="KW-0732">Signal</keyword>
<dbReference type="PANTHER" id="PTHR14356">
    <property type="entry name" value="INTERLEUKIN-15-RELATED"/>
    <property type="match status" value="1"/>
</dbReference>
<dbReference type="AlphaFoldDB" id="A0A553QW46"/>
<dbReference type="GO" id="GO:0005615">
    <property type="term" value="C:extracellular space"/>
    <property type="evidence" value="ECO:0007669"/>
    <property type="project" value="UniProtKB-KW"/>
</dbReference>
<evidence type="ECO:0000313" key="11">
    <source>
        <dbReference type="Proteomes" id="UP000316079"/>
    </source>
</evidence>
<dbReference type="Proteomes" id="UP000316079">
    <property type="component" value="Unassembled WGS sequence"/>
</dbReference>
<evidence type="ECO:0000256" key="7">
    <source>
        <dbReference type="ARBA" id="ARBA00039957"/>
    </source>
</evidence>
<name>A0A553QW46_9TELE</name>
<evidence type="ECO:0000256" key="1">
    <source>
        <dbReference type="ARBA" id="ARBA00004613"/>
    </source>
</evidence>
<comment type="similarity">
    <text evidence="2">Belongs to the IL-15/IL-21 family.</text>
</comment>
<dbReference type="InterPro" id="IPR003443">
    <property type="entry name" value="IL-15/IL-21_fam"/>
</dbReference>
<sequence>MRPSVCFLFALVCVFTATAEESPKILTLNKVMKALSRIQQGLATNTTLFNSPTTNDLKECCVPSALECFRTKILSLNVTDNKLKKKQITVFYELRKSMIVNSISKCTAEEKQKAECRSCDSYEMVNGTKFLENFQTLLQKIYSQG</sequence>
<feature type="signal peptide" evidence="9">
    <location>
        <begin position="1"/>
        <end position="19"/>
    </location>
</feature>
<keyword evidence="11" id="KW-1185">Reference proteome</keyword>
<dbReference type="GO" id="GO:0005126">
    <property type="term" value="F:cytokine receptor binding"/>
    <property type="evidence" value="ECO:0007669"/>
    <property type="project" value="InterPro"/>
</dbReference>
<evidence type="ECO:0000256" key="9">
    <source>
        <dbReference type="SAM" id="SignalP"/>
    </source>
</evidence>
<evidence type="ECO:0000256" key="2">
    <source>
        <dbReference type="ARBA" id="ARBA00006050"/>
    </source>
</evidence>
<evidence type="ECO:0000256" key="5">
    <source>
        <dbReference type="ARBA" id="ARBA00022729"/>
    </source>
</evidence>
<dbReference type="PANTHER" id="PTHR14356:SF2">
    <property type="entry name" value="INTERLEUKIN-21"/>
    <property type="match status" value="1"/>
</dbReference>
<evidence type="ECO:0000256" key="8">
    <source>
        <dbReference type="ARBA" id="ARBA00045924"/>
    </source>
</evidence>
<protein>
    <recommendedName>
        <fullName evidence="7">Interleukin-21</fullName>
    </recommendedName>
</protein>
<comment type="function">
    <text evidence="8">Cytokine with immunoregulatory activity. May promote the transition between innate and adaptive immunity. Induces the production of IgG(1) and IgG(3) in B-cells. Implicated in the generation and maintenance of T follicular helper (Tfh) cells and the formation of germinal-centers. Together with IL6, control the early generation of Tfh cells and are critical for an effective antibody response to acute viral infection. May play a role in proliferation and maturation of natural killer (NK) cells in synergy with IL15. May regulate proliferation of mature B- and T-cells in response to activating stimuli. In synergy with IL15 and IL18 stimulates interferon gamma production in T-cells and NK cells. During T-cell mediated immune response may inhibit dendritic cells (DC) activation and maturation.</text>
</comment>
<dbReference type="STRING" id="623744.A0A553QW46"/>
<organism evidence="10 11">
    <name type="scientific">Danionella cerebrum</name>
    <dbReference type="NCBI Taxonomy" id="2873325"/>
    <lineage>
        <taxon>Eukaryota</taxon>
        <taxon>Metazoa</taxon>
        <taxon>Chordata</taxon>
        <taxon>Craniata</taxon>
        <taxon>Vertebrata</taxon>
        <taxon>Euteleostomi</taxon>
        <taxon>Actinopterygii</taxon>
        <taxon>Neopterygii</taxon>
        <taxon>Teleostei</taxon>
        <taxon>Ostariophysi</taxon>
        <taxon>Cypriniformes</taxon>
        <taxon>Danionidae</taxon>
        <taxon>Danioninae</taxon>
        <taxon>Danionella</taxon>
    </lineage>
</organism>
<reference evidence="10 11" key="1">
    <citation type="journal article" date="2019" name="Sci. Data">
        <title>Hybrid genome assembly and annotation of Danionella translucida.</title>
        <authorList>
            <person name="Kadobianskyi M."/>
            <person name="Schulze L."/>
            <person name="Schuelke M."/>
            <person name="Judkewitz B."/>
        </authorList>
    </citation>
    <scope>NUCLEOTIDE SEQUENCE [LARGE SCALE GENOMIC DNA]</scope>
    <source>
        <strain evidence="10 11">Bolton</strain>
    </source>
</reference>
<keyword evidence="6" id="KW-1015">Disulfide bond</keyword>
<proteinExistence type="inferred from homology"/>
<dbReference type="GO" id="GO:0005125">
    <property type="term" value="F:cytokine activity"/>
    <property type="evidence" value="ECO:0007669"/>
    <property type="project" value="UniProtKB-KW"/>
</dbReference>
<evidence type="ECO:0000313" key="10">
    <source>
        <dbReference type="EMBL" id="TRY93978.1"/>
    </source>
</evidence>
<dbReference type="GO" id="GO:0006955">
    <property type="term" value="P:immune response"/>
    <property type="evidence" value="ECO:0007669"/>
    <property type="project" value="InterPro"/>
</dbReference>